<sequence length="788" mass="88537">MNNNKLLKKSLISTAILSSLFMLPPLAAADAGVDENQQSLEVITVTSRKKVESILEIPMSVSAVSAAEMSNRNYLDASDIYRTLAGAAAPRGELILRGLSGGNDTTPDTTAIFTDDIPYEFTNLADIERVEILRGPQGTLYGSNAIGGTVRVITNKPRLDEFELFGTMQGAAEKDVDGYDSSMSLGINIPLVDNTLAMRVNGNISNDMGPMVNKATGVQRENKTSFLRTQLLWQPVEGTTINFAYIRDERNPQGATLGDTSKPGGYFSLDYKDDPSAKYGYNVSHNWNECNPDWGRVRCVQGSEFVTGAIDKYSIYNTFDYWEEEQTDLFSIAINVDNIADVASLSYTGSYRDYETHSLDDWSRLDASDMFKTWIINHDEYERTTHELRLQNLDANSPLSWTVGFFYDKTEEPNTPDNQWQYLELGDKVSAAAQYWWDVDARQMGIDKFGDPAKIWNLRRYSAWEEEQALFADVSYTFQTQDLGEFELNAGVRRFSLEDYSHTETEGVWSEDVTLIAGEEDGNRYKLSASWRPEKHYSVYALYSEGYRPGGNNGPLAQACVSDPKAGKRKNRYTSDAIDNYELGIKASLFDGRFSFSSAVYHIDWTDIKTDIYMDTCGFTYTANAGAAQSRGLEFESKASLTNDLSLIVNASYTKSELTEDNDSIGGSKGDEMALVPKYNAYIALDQEFEFRGRPAFIRADVSAYGKYKAHFNTKDGDNVPAYQVFNLSARYEVNDNVKLSLHLNNVFNKEAIKYQSDRSRSDSTTAQKYIEFLQGRTLAVRLDYIFF</sequence>
<dbReference type="PROSITE" id="PS52016">
    <property type="entry name" value="TONB_DEPENDENT_REC_3"/>
    <property type="match status" value="1"/>
</dbReference>
<keyword evidence="5 11" id="KW-0812">Transmembrane</keyword>
<keyword evidence="6" id="KW-0408">Iron</keyword>
<dbReference type="PANTHER" id="PTHR32552:SF81">
    <property type="entry name" value="TONB-DEPENDENT OUTER MEMBRANE RECEPTOR"/>
    <property type="match status" value="1"/>
</dbReference>
<comment type="caution">
    <text evidence="16">The sequence shown here is derived from an EMBL/GenBank/DDBJ whole genome shotgun (WGS) entry which is preliminary data.</text>
</comment>
<dbReference type="OrthoDB" id="127311at2"/>
<comment type="subcellular location">
    <subcellularLocation>
        <location evidence="1 11">Cell outer membrane</location>
        <topology evidence="1 11">Multi-pass membrane protein</topology>
    </subcellularLocation>
</comment>
<comment type="similarity">
    <text evidence="11 12">Belongs to the TonB-dependent receptor family.</text>
</comment>
<gene>
    <name evidence="16" type="ORF">BIW53_12265</name>
</gene>
<feature type="domain" description="TonB-dependent receptor plug" evidence="15">
    <location>
        <begin position="55"/>
        <end position="149"/>
    </location>
</feature>
<feature type="domain" description="TonB-dependent receptor-like beta-barrel" evidence="14">
    <location>
        <begin position="317"/>
        <end position="747"/>
    </location>
</feature>
<dbReference type="Pfam" id="PF07715">
    <property type="entry name" value="Plug"/>
    <property type="match status" value="1"/>
</dbReference>
<proteinExistence type="inferred from homology"/>
<evidence type="ECO:0000313" key="17">
    <source>
        <dbReference type="Proteomes" id="UP000180253"/>
    </source>
</evidence>
<evidence type="ECO:0000259" key="15">
    <source>
        <dbReference type="Pfam" id="PF07715"/>
    </source>
</evidence>
<evidence type="ECO:0000256" key="10">
    <source>
        <dbReference type="ARBA" id="ARBA00023237"/>
    </source>
</evidence>
<dbReference type="InterPro" id="IPR012910">
    <property type="entry name" value="Plug_dom"/>
</dbReference>
<dbReference type="GO" id="GO:0006826">
    <property type="term" value="P:iron ion transport"/>
    <property type="evidence" value="ECO:0007669"/>
    <property type="project" value="UniProtKB-KW"/>
</dbReference>
<dbReference type="EMBL" id="MNAN01000032">
    <property type="protein sequence ID" value="OHU94801.1"/>
    <property type="molecule type" value="Genomic_DNA"/>
</dbReference>
<keyword evidence="17" id="KW-1185">Reference proteome</keyword>
<dbReference type="PANTHER" id="PTHR32552">
    <property type="entry name" value="FERRICHROME IRON RECEPTOR-RELATED"/>
    <property type="match status" value="1"/>
</dbReference>
<evidence type="ECO:0000256" key="4">
    <source>
        <dbReference type="ARBA" id="ARBA00022496"/>
    </source>
</evidence>
<keyword evidence="7" id="KW-0406">Ion transport</keyword>
<evidence type="ECO:0000256" key="8">
    <source>
        <dbReference type="ARBA" id="ARBA00023077"/>
    </source>
</evidence>
<evidence type="ECO:0000256" key="11">
    <source>
        <dbReference type="PROSITE-ProRule" id="PRU01360"/>
    </source>
</evidence>
<evidence type="ECO:0000256" key="12">
    <source>
        <dbReference type="RuleBase" id="RU003357"/>
    </source>
</evidence>
<dbReference type="SUPFAM" id="SSF56935">
    <property type="entry name" value="Porins"/>
    <property type="match status" value="1"/>
</dbReference>
<dbReference type="AlphaFoldDB" id="A0A1S1N5U7"/>
<organism evidence="16 17">
    <name type="scientific">Pseudoalteromonas byunsanensis</name>
    <dbReference type="NCBI Taxonomy" id="327939"/>
    <lineage>
        <taxon>Bacteria</taxon>
        <taxon>Pseudomonadati</taxon>
        <taxon>Pseudomonadota</taxon>
        <taxon>Gammaproteobacteria</taxon>
        <taxon>Alteromonadales</taxon>
        <taxon>Pseudoalteromonadaceae</taxon>
        <taxon>Pseudoalteromonas</taxon>
    </lineage>
</organism>
<reference evidence="16 17" key="1">
    <citation type="submission" date="2016-10" db="EMBL/GenBank/DDBJ databases">
        <title>Pseudoalteromonas amylolytica sp. nov., isolated from the surface seawater.</title>
        <authorList>
            <person name="Wu Y.-H."/>
            <person name="Cheng H."/>
            <person name="Jin X.-B."/>
            <person name="Wang C.-S."/>
            <person name="Xu X.-W."/>
        </authorList>
    </citation>
    <scope>NUCLEOTIDE SEQUENCE [LARGE SCALE GENOMIC DNA]</scope>
    <source>
        <strain evidence="16 17">JCM 12483</strain>
    </source>
</reference>
<evidence type="ECO:0000313" key="16">
    <source>
        <dbReference type="EMBL" id="OHU94801.1"/>
    </source>
</evidence>
<feature type="chain" id="PRO_5010287512" evidence="13">
    <location>
        <begin position="28"/>
        <end position="788"/>
    </location>
</feature>
<keyword evidence="8 12" id="KW-0798">TonB box</keyword>
<keyword evidence="9 11" id="KW-0472">Membrane</keyword>
<evidence type="ECO:0000256" key="3">
    <source>
        <dbReference type="ARBA" id="ARBA00022452"/>
    </source>
</evidence>
<protein>
    <submittedName>
        <fullName evidence="16">TonB-dependent receptor</fullName>
    </submittedName>
</protein>
<dbReference type="InterPro" id="IPR000531">
    <property type="entry name" value="Beta-barrel_TonB"/>
</dbReference>
<evidence type="ECO:0000256" key="13">
    <source>
        <dbReference type="SAM" id="SignalP"/>
    </source>
</evidence>
<dbReference type="Pfam" id="PF00593">
    <property type="entry name" value="TonB_dep_Rec_b-barrel"/>
    <property type="match status" value="1"/>
</dbReference>
<dbReference type="GO" id="GO:0009279">
    <property type="term" value="C:cell outer membrane"/>
    <property type="evidence" value="ECO:0007669"/>
    <property type="project" value="UniProtKB-SubCell"/>
</dbReference>
<dbReference type="RefSeq" id="WP_070992318.1">
    <property type="nucleotide sequence ID" value="NZ_CBCSHD010000007.1"/>
</dbReference>
<evidence type="ECO:0000256" key="6">
    <source>
        <dbReference type="ARBA" id="ARBA00023004"/>
    </source>
</evidence>
<feature type="signal peptide" evidence="13">
    <location>
        <begin position="1"/>
        <end position="27"/>
    </location>
</feature>
<keyword evidence="13" id="KW-0732">Signal</keyword>
<name>A0A1S1N5U7_9GAMM</name>
<dbReference type="Proteomes" id="UP000180253">
    <property type="component" value="Unassembled WGS sequence"/>
</dbReference>
<accession>A0A1S1N5U7</accession>
<dbReference type="Gene3D" id="2.40.170.20">
    <property type="entry name" value="TonB-dependent receptor, beta-barrel domain"/>
    <property type="match status" value="1"/>
</dbReference>
<keyword evidence="16" id="KW-0675">Receptor</keyword>
<evidence type="ECO:0000256" key="9">
    <source>
        <dbReference type="ARBA" id="ARBA00023136"/>
    </source>
</evidence>
<evidence type="ECO:0000256" key="1">
    <source>
        <dbReference type="ARBA" id="ARBA00004571"/>
    </source>
</evidence>
<evidence type="ECO:0000256" key="2">
    <source>
        <dbReference type="ARBA" id="ARBA00022448"/>
    </source>
</evidence>
<dbReference type="STRING" id="327939.BIW53_12265"/>
<evidence type="ECO:0000259" key="14">
    <source>
        <dbReference type="Pfam" id="PF00593"/>
    </source>
</evidence>
<keyword evidence="3 11" id="KW-1134">Transmembrane beta strand</keyword>
<dbReference type="InterPro" id="IPR039426">
    <property type="entry name" value="TonB-dep_rcpt-like"/>
</dbReference>
<keyword evidence="2 11" id="KW-0813">Transport</keyword>
<keyword evidence="4" id="KW-0410">Iron transport</keyword>
<keyword evidence="10 11" id="KW-0998">Cell outer membrane</keyword>
<evidence type="ECO:0000256" key="7">
    <source>
        <dbReference type="ARBA" id="ARBA00023065"/>
    </source>
</evidence>
<evidence type="ECO:0000256" key="5">
    <source>
        <dbReference type="ARBA" id="ARBA00022692"/>
    </source>
</evidence>
<dbReference type="InterPro" id="IPR036942">
    <property type="entry name" value="Beta-barrel_TonB_sf"/>
</dbReference>